<dbReference type="EMBL" id="JARBHB010000009">
    <property type="protein sequence ID" value="KAJ8875469.1"/>
    <property type="molecule type" value="Genomic_DNA"/>
</dbReference>
<sequence length="91" mass="10898">MTTLLIWQVLTMNYKSESKPTICWHFESSRNVNCFMLLINDCLFYVRAEMSRQADVKFFKVKFKKVMLISSYCRRLCQPYGALQDIMQTQH</sequence>
<protein>
    <submittedName>
        <fullName evidence="1">Uncharacterized protein</fullName>
    </submittedName>
</protein>
<name>A0ABQ9GU14_9NEOP</name>
<keyword evidence="2" id="KW-1185">Reference proteome</keyword>
<dbReference type="Proteomes" id="UP001159363">
    <property type="component" value="Chromosome 8"/>
</dbReference>
<evidence type="ECO:0000313" key="2">
    <source>
        <dbReference type="Proteomes" id="UP001159363"/>
    </source>
</evidence>
<gene>
    <name evidence="1" type="ORF">PR048_023364</name>
</gene>
<organism evidence="1 2">
    <name type="scientific">Dryococelus australis</name>
    <dbReference type="NCBI Taxonomy" id="614101"/>
    <lineage>
        <taxon>Eukaryota</taxon>
        <taxon>Metazoa</taxon>
        <taxon>Ecdysozoa</taxon>
        <taxon>Arthropoda</taxon>
        <taxon>Hexapoda</taxon>
        <taxon>Insecta</taxon>
        <taxon>Pterygota</taxon>
        <taxon>Neoptera</taxon>
        <taxon>Polyneoptera</taxon>
        <taxon>Phasmatodea</taxon>
        <taxon>Verophasmatodea</taxon>
        <taxon>Anareolatae</taxon>
        <taxon>Phasmatidae</taxon>
        <taxon>Eurycanthinae</taxon>
        <taxon>Dryococelus</taxon>
    </lineage>
</organism>
<proteinExistence type="predicted"/>
<comment type="caution">
    <text evidence="1">The sequence shown here is derived from an EMBL/GenBank/DDBJ whole genome shotgun (WGS) entry which is preliminary data.</text>
</comment>
<reference evidence="1 2" key="1">
    <citation type="submission" date="2023-02" db="EMBL/GenBank/DDBJ databases">
        <title>LHISI_Scaffold_Assembly.</title>
        <authorList>
            <person name="Stuart O.P."/>
            <person name="Cleave R."/>
            <person name="Magrath M.J.L."/>
            <person name="Mikheyev A.S."/>
        </authorList>
    </citation>
    <scope>NUCLEOTIDE SEQUENCE [LARGE SCALE GENOMIC DNA]</scope>
    <source>
        <strain evidence="1">Daus_M_001</strain>
        <tissue evidence="1">Leg muscle</tissue>
    </source>
</reference>
<accession>A0ABQ9GU14</accession>
<evidence type="ECO:0000313" key="1">
    <source>
        <dbReference type="EMBL" id="KAJ8875469.1"/>
    </source>
</evidence>